<dbReference type="Proteomes" id="UP000326565">
    <property type="component" value="Unassembled WGS sequence"/>
</dbReference>
<evidence type="ECO:0000256" key="4">
    <source>
        <dbReference type="ARBA" id="ARBA00009439"/>
    </source>
</evidence>
<keyword evidence="19" id="KW-1185">Reference proteome</keyword>
<evidence type="ECO:0000256" key="8">
    <source>
        <dbReference type="ARBA" id="ARBA00022763"/>
    </source>
</evidence>
<feature type="compositionally biased region" description="Basic and acidic residues" evidence="16">
    <location>
        <begin position="392"/>
        <end position="408"/>
    </location>
</feature>
<evidence type="ECO:0000313" key="18">
    <source>
        <dbReference type="EMBL" id="KAB8079188.1"/>
    </source>
</evidence>
<evidence type="ECO:0000256" key="7">
    <source>
        <dbReference type="ARBA" id="ARBA00022723"/>
    </source>
</evidence>
<dbReference type="GO" id="GO:0043047">
    <property type="term" value="F:single-stranded telomeric DNA binding"/>
    <property type="evidence" value="ECO:0007669"/>
    <property type="project" value="TreeGrafter"/>
</dbReference>
<dbReference type="InterPro" id="IPR038729">
    <property type="entry name" value="Rad50/SbcC_AAA"/>
</dbReference>
<evidence type="ECO:0000256" key="13">
    <source>
        <dbReference type="ARBA" id="ARBA00023242"/>
    </source>
</evidence>
<evidence type="ECO:0000313" key="19">
    <source>
        <dbReference type="Proteomes" id="UP000326565"/>
    </source>
</evidence>
<dbReference type="GO" id="GO:0006302">
    <property type="term" value="P:double-strand break repair"/>
    <property type="evidence" value="ECO:0007669"/>
    <property type="project" value="InterPro"/>
</dbReference>
<organism evidence="18 19">
    <name type="scientific">Aspergillus leporis</name>
    <dbReference type="NCBI Taxonomy" id="41062"/>
    <lineage>
        <taxon>Eukaryota</taxon>
        <taxon>Fungi</taxon>
        <taxon>Dikarya</taxon>
        <taxon>Ascomycota</taxon>
        <taxon>Pezizomycotina</taxon>
        <taxon>Eurotiomycetes</taxon>
        <taxon>Eurotiomycetidae</taxon>
        <taxon>Eurotiales</taxon>
        <taxon>Aspergillaceae</taxon>
        <taxon>Aspergillus</taxon>
        <taxon>Aspergillus subgen. Circumdati</taxon>
    </lineage>
</organism>
<dbReference type="AlphaFoldDB" id="A0A5N5XEM1"/>
<name>A0A5N5XEM1_9EURO</name>
<evidence type="ECO:0000256" key="15">
    <source>
        <dbReference type="SAM" id="Coils"/>
    </source>
</evidence>
<keyword evidence="12" id="KW-0234">DNA repair</keyword>
<comment type="subcellular location">
    <subcellularLocation>
        <location evidence="3">Chromosome</location>
    </subcellularLocation>
    <subcellularLocation>
        <location evidence="2">Nucleus</location>
    </subcellularLocation>
</comment>
<dbReference type="Pfam" id="PF13558">
    <property type="entry name" value="SbcC_Walker_B"/>
    <property type="match status" value="1"/>
</dbReference>
<dbReference type="SMART" id="SM00382">
    <property type="entry name" value="AAA"/>
    <property type="match status" value="1"/>
</dbReference>
<dbReference type="FunFam" id="3.40.50.300:FF:000947">
    <property type="entry name" value="DNA repair protein RAD50"/>
    <property type="match status" value="1"/>
</dbReference>
<dbReference type="InterPro" id="IPR027417">
    <property type="entry name" value="P-loop_NTPase"/>
</dbReference>
<dbReference type="Pfam" id="PF13476">
    <property type="entry name" value="AAA_23"/>
    <property type="match status" value="1"/>
</dbReference>
<evidence type="ECO:0000256" key="3">
    <source>
        <dbReference type="ARBA" id="ARBA00004286"/>
    </source>
</evidence>
<dbReference type="PANTHER" id="PTHR18867">
    <property type="entry name" value="RAD50"/>
    <property type="match status" value="1"/>
</dbReference>
<dbReference type="GO" id="GO:0003691">
    <property type="term" value="F:double-stranded telomeric DNA binding"/>
    <property type="evidence" value="ECO:0007669"/>
    <property type="project" value="TreeGrafter"/>
</dbReference>
<dbReference type="GO" id="GO:0030870">
    <property type="term" value="C:Mre11 complex"/>
    <property type="evidence" value="ECO:0007669"/>
    <property type="project" value="UniProtKB-ARBA"/>
</dbReference>
<reference evidence="18 19" key="1">
    <citation type="submission" date="2019-04" db="EMBL/GenBank/DDBJ databases">
        <title>Friends and foes A comparative genomics study of 23 Aspergillus species from section Flavi.</title>
        <authorList>
            <consortium name="DOE Joint Genome Institute"/>
            <person name="Kjaerbolling I."/>
            <person name="Vesth T."/>
            <person name="Frisvad J.C."/>
            <person name="Nybo J.L."/>
            <person name="Theobald S."/>
            <person name="Kildgaard S."/>
            <person name="Isbrandt T."/>
            <person name="Kuo A."/>
            <person name="Sato A."/>
            <person name="Lyhne E.K."/>
            <person name="Kogle M.E."/>
            <person name="Wiebenga A."/>
            <person name="Kun R.S."/>
            <person name="Lubbers R.J."/>
            <person name="Makela M.R."/>
            <person name="Barry K."/>
            <person name="Chovatia M."/>
            <person name="Clum A."/>
            <person name="Daum C."/>
            <person name="Haridas S."/>
            <person name="He G."/>
            <person name="LaButti K."/>
            <person name="Lipzen A."/>
            <person name="Mondo S."/>
            <person name="Riley R."/>
            <person name="Salamov A."/>
            <person name="Simmons B.A."/>
            <person name="Magnuson J.K."/>
            <person name="Henrissat B."/>
            <person name="Mortensen U.H."/>
            <person name="Larsen T.O."/>
            <person name="Devries R.P."/>
            <person name="Grigoriev I.V."/>
            <person name="Machida M."/>
            <person name="Baker S.E."/>
            <person name="Andersen M.R."/>
        </authorList>
    </citation>
    <scope>NUCLEOTIDE SEQUENCE [LARGE SCALE GENOMIC DNA]</scope>
    <source>
        <strain evidence="18 19">CBS 151.66</strain>
    </source>
</reference>
<evidence type="ECO:0000256" key="12">
    <source>
        <dbReference type="ARBA" id="ARBA00023204"/>
    </source>
</evidence>
<keyword evidence="8" id="KW-0227">DNA damage</keyword>
<dbReference type="EMBL" id="ML732152">
    <property type="protein sequence ID" value="KAB8079188.1"/>
    <property type="molecule type" value="Genomic_DNA"/>
</dbReference>
<evidence type="ECO:0000256" key="6">
    <source>
        <dbReference type="ARBA" id="ARBA00022454"/>
    </source>
</evidence>
<dbReference type="Gene3D" id="3.40.50.300">
    <property type="entry name" value="P-loop containing nucleotide triphosphate hydrolases"/>
    <property type="match status" value="2"/>
</dbReference>
<dbReference type="PANTHER" id="PTHR18867:SF12">
    <property type="entry name" value="DNA REPAIR PROTEIN RAD50"/>
    <property type="match status" value="1"/>
</dbReference>
<evidence type="ECO:0000256" key="5">
    <source>
        <dbReference type="ARBA" id="ARBA00017893"/>
    </source>
</evidence>
<dbReference type="GO" id="GO:0007004">
    <property type="term" value="P:telomere maintenance via telomerase"/>
    <property type="evidence" value="ECO:0007669"/>
    <property type="project" value="TreeGrafter"/>
</dbReference>
<keyword evidence="13" id="KW-0539">Nucleus</keyword>
<dbReference type="SUPFAM" id="SSF52540">
    <property type="entry name" value="P-loop containing nucleoside triphosphate hydrolases"/>
    <property type="match status" value="1"/>
</dbReference>
<comment type="cofactor">
    <cofactor evidence="1">
        <name>Zn(2+)</name>
        <dbReference type="ChEBI" id="CHEBI:29105"/>
    </cofactor>
</comment>
<evidence type="ECO:0000256" key="16">
    <source>
        <dbReference type="SAM" id="MobiDB-lite"/>
    </source>
</evidence>
<proteinExistence type="inferred from homology"/>
<keyword evidence="10" id="KW-0862">Zinc</keyword>
<protein>
    <recommendedName>
        <fullName evidence="5">DNA repair protein RAD50</fullName>
    </recommendedName>
</protein>
<evidence type="ECO:0000256" key="9">
    <source>
        <dbReference type="ARBA" id="ARBA00022801"/>
    </source>
</evidence>
<dbReference type="GO" id="GO:0000794">
    <property type="term" value="C:condensed nuclear chromosome"/>
    <property type="evidence" value="ECO:0007669"/>
    <property type="project" value="TreeGrafter"/>
</dbReference>
<dbReference type="GO" id="GO:0046872">
    <property type="term" value="F:metal ion binding"/>
    <property type="evidence" value="ECO:0007669"/>
    <property type="project" value="UniProtKB-KW"/>
</dbReference>
<evidence type="ECO:0000256" key="10">
    <source>
        <dbReference type="ARBA" id="ARBA00022833"/>
    </source>
</evidence>
<evidence type="ECO:0000256" key="2">
    <source>
        <dbReference type="ARBA" id="ARBA00004123"/>
    </source>
</evidence>
<evidence type="ECO:0000259" key="17">
    <source>
        <dbReference type="SMART" id="SM00382"/>
    </source>
</evidence>
<keyword evidence="7" id="KW-0479">Metal-binding</keyword>
<feature type="region of interest" description="Disordered" evidence="16">
    <location>
        <begin position="392"/>
        <end position="419"/>
    </location>
</feature>
<evidence type="ECO:0000256" key="11">
    <source>
        <dbReference type="ARBA" id="ARBA00023054"/>
    </source>
</evidence>
<gene>
    <name evidence="18" type="ORF">BDV29DRAFT_187391</name>
</gene>
<sequence length="662" mass="75544">MRYRAPFLRARDFSSNVVRSFDNTRSETIQFHTPLTLIVGYNGSGKTTIIECLKYATTGDLPPNSKGGAFIHDPKLCGEKEVLAQVKLSFKGTSGAKMVATRSLQLTVKKATRQQKTLEGQLLMIKDGERTAISSRVAELDQIMPQYLGVSKAILDSVIFCHQDESLWPMSEPSVLKKKFDEIFEAMKYTKAIDNIKVLRKKQNEELAKYKIMEQHAKEDKEKADRAEKRSVKLQEDIELLRDETHQLSQEMRRVAELADKAWRESESYAQVLGTLEGKRIEAKSTISQLSESVHQLEMANEEIAAYNERGGPTQLERSRRELENIEVEIGQLDTELANITKEINRISSQLKDSENTKRQYADNLTYRQATRALDQVTQEIEQLAAQNAEVDRGRFKDESERRTREHNALAAKQASKMGEMKSKDDQLMQLLADWKTDYKDATSKYKEAHIKVETTKAAVDDLARYGGALDKAIMKYHGLKMEEINAIVGELWQKTYRGTDVDTILIRSDNENAKGNRSYNYRVCMVKQGAEMDMRGRCSAGQKVLASIIIRLALAECFGVNCGLIALDEPTTNLDRDNIRSLAESLHDIIRTRQAQSNFQLIVITHDEEFLRYMQCGDFSDYYYRVSRNEKQKSIIERQSIAEVSTIPHDCKKHANVFKVM</sequence>
<dbReference type="GO" id="GO:0051880">
    <property type="term" value="F:G-quadruplex DNA binding"/>
    <property type="evidence" value="ECO:0007669"/>
    <property type="project" value="TreeGrafter"/>
</dbReference>
<dbReference type="GO" id="GO:0000722">
    <property type="term" value="P:telomere maintenance via recombination"/>
    <property type="evidence" value="ECO:0007669"/>
    <property type="project" value="TreeGrafter"/>
</dbReference>
<comment type="catalytic activity">
    <reaction evidence="14">
        <text>ATP + H2O = ADP + phosphate + H(+)</text>
        <dbReference type="Rhea" id="RHEA:13065"/>
        <dbReference type="ChEBI" id="CHEBI:15377"/>
        <dbReference type="ChEBI" id="CHEBI:15378"/>
        <dbReference type="ChEBI" id="CHEBI:30616"/>
        <dbReference type="ChEBI" id="CHEBI:43474"/>
        <dbReference type="ChEBI" id="CHEBI:456216"/>
    </reaction>
</comment>
<dbReference type="OrthoDB" id="18797at2759"/>
<dbReference type="InterPro" id="IPR003593">
    <property type="entry name" value="AAA+_ATPase"/>
</dbReference>
<keyword evidence="9" id="KW-0378">Hydrolase</keyword>
<evidence type="ECO:0000256" key="14">
    <source>
        <dbReference type="ARBA" id="ARBA00049360"/>
    </source>
</evidence>
<keyword evidence="11 15" id="KW-0175">Coiled coil</keyword>
<dbReference type="GO" id="GO:0016887">
    <property type="term" value="F:ATP hydrolysis activity"/>
    <property type="evidence" value="ECO:0007669"/>
    <property type="project" value="InterPro"/>
</dbReference>
<feature type="coiled-coil region" evidence="15">
    <location>
        <begin position="210"/>
        <end position="261"/>
    </location>
</feature>
<dbReference type="GO" id="GO:0070192">
    <property type="term" value="P:chromosome organization involved in meiotic cell cycle"/>
    <property type="evidence" value="ECO:0007669"/>
    <property type="project" value="TreeGrafter"/>
</dbReference>
<comment type="similarity">
    <text evidence="4">Belongs to the SMC family. RAD50 subfamily.</text>
</comment>
<evidence type="ECO:0000256" key="1">
    <source>
        <dbReference type="ARBA" id="ARBA00001947"/>
    </source>
</evidence>
<feature type="domain" description="AAA+ ATPase" evidence="17">
    <location>
        <begin position="32"/>
        <end position="628"/>
    </location>
</feature>
<keyword evidence="6" id="KW-0158">Chromosome</keyword>
<accession>A0A5N5XEM1</accession>
<dbReference type="FunFam" id="3.40.50.300:FF:001195">
    <property type="entry name" value="DNA repair protein rad50"/>
    <property type="match status" value="1"/>
</dbReference>